<evidence type="ECO:0000313" key="3">
    <source>
        <dbReference type="Proteomes" id="UP001287286"/>
    </source>
</evidence>
<sequence>MCLEANANRFMKLPLDVRLMIYDSLIPAQTPIFYSHYGRHWSNDGSHTEDREQGLATMISLARTCRSLECLFRLFSRLTFFFDNPRKACTFLGSISEDALRYIHGVHVSYHGYSEQDAEVDIATHQTESPPHQMPLRTLLVQTSQSLNAGVAIGRAEALDPELAEIVARRLGRGAQAEISSARDSLCLQACILNVGVHELAYSVLAAQGEQKERNSGEVDQGGVQVVVAEKEERAASGGRRYRGDGDIEIEAGGAMS</sequence>
<name>A0ABR0BE07_PURLI</name>
<comment type="caution">
    <text evidence="2">The sequence shown here is derived from an EMBL/GenBank/DDBJ whole genome shotgun (WGS) entry which is preliminary data.</text>
</comment>
<proteinExistence type="predicted"/>
<evidence type="ECO:0000256" key="1">
    <source>
        <dbReference type="SAM" id="MobiDB-lite"/>
    </source>
</evidence>
<keyword evidence="3" id="KW-1185">Reference proteome</keyword>
<accession>A0ABR0BE07</accession>
<gene>
    <name evidence="2" type="ORF">Purlil1_13567</name>
</gene>
<organism evidence="2 3">
    <name type="scientific">Purpureocillium lilacinum</name>
    <name type="common">Paecilomyces lilacinus</name>
    <dbReference type="NCBI Taxonomy" id="33203"/>
    <lineage>
        <taxon>Eukaryota</taxon>
        <taxon>Fungi</taxon>
        <taxon>Dikarya</taxon>
        <taxon>Ascomycota</taxon>
        <taxon>Pezizomycotina</taxon>
        <taxon>Sordariomycetes</taxon>
        <taxon>Hypocreomycetidae</taxon>
        <taxon>Hypocreales</taxon>
        <taxon>Ophiocordycipitaceae</taxon>
        <taxon>Purpureocillium</taxon>
    </lineage>
</organism>
<feature type="region of interest" description="Disordered" evidence="1">
    <location>
        <begin position="235"/>
        <end position="257"/>
    </location>
</feature>
<dbReference type="EMBL" id="JAWRVI010000247">
    <property type="protein sequence ID" value="KAK4070032.1"/>
    <property type="molecule type" value="Genomic_DNA"/>
</dbReference>
<protein>
    <submittedName>
        <fullName evidence="2">Uncharacterized protein</fullName>
    </submittedName>
</protein>
<dbReference type="Proteomes" id="UP001287286">
    <property type="component" value="Unassembled WGS sequence"/>
</dbReference>
<reference evidence="2 3" key="1">
    <citation type="journal article" date="2024" name="Microbiol. Resour. Announc.">
        <title>Genome annotations for the ascomycete fungi Trichoderma harzianum, Trichoderma aggressivum, and Purpureocillium lilacinum.</title>
        <authorList>
            <person name="Beijen E.P.W."/>
            <person name="Ohm R.A."/>
        </authorList>
    </citation>
    <scope>NUCLEOTIDE SEQUENCE [LARGE SCALE GENOMIC DNA]</scope>
    <source>
        <strain evidence="2 3">CBS 150709</strain>
    </source>
</reference>
<evidence type="ECO:0000313" key="2">
    <source>
        <dbReference type="EMBL" id="KAK4070032.1"/>
    </source>
</evidence>